<evidence type="ECO:0000256" key="2">
    <source>
        <dbReference type="ARBA" id="ARBA00022729"/>
    </source>
</evidence>
<evidence type="ECO:0000256" key="1">
    <source>
        <dbReference type="ARBA" id="ARBA00022670"/>
    </source>
</evidence>
<evidence type="ECO:0000256" key="7">
    <source>
        <dbReference type="SAM" id="SignalP"/>
    </source>
</evidence>
<dbReference type="RefSeq" id="WP_247242735.1">
    <property type="nucleotide sequence ID" value="NZ_JALJRA010000002.1"/>
</dbReference>
<feature type="compositionally biased region" description="Pro residues" evidence="6">
    <location>
        <begin position="47"/>
        <end position="64"/>
    </location>
</feature>
<dbReference type="SUPFAM" id="SSF52743">
    <property type="entry name" value="Subtilisin-like"/>
    <property type="match status" value="1"/>
</dbReference>
<dbReference type="GO" id="GO:0008233">
    <property type="term" value="F:peptidase activity"/>
    <property type="evidence" value="ECO:0007669"/>
    <property type="project" value="UniProtKB-KW"/>
</dbReference>
<keyword evidence="10" id="KW-1185">Reference proteome</keyword>
<organism evidence="9 10">
    <name type="scientific">Pseudorhizobium tarimense</name>
    <dbReference type="NCBI Taxonomy" id="1079109"/>
    <lineage>
        <taxon>Bacteria</taxon>
        <taxon>Pseudomonadati</taxon>
        <taxon>Pseudomonadota</taxon>
        <taxon>Alphaproteobacteria</taxon>
        <taxon>Hyphomicrobiales</taxon>
        <taxon>Rhizobiaceae</taxon>
        <taxon>Rhizobium/Agrobacterium group</taxon>
        <taxon>Pseudorhizobium</taxon>
    </lineage>
</organism>
<dbReference type="PRINTS" id="PR00723">
    <property type="entry name" value="SUBTILISIN"/>
</dbReference>
<dbReference type="EMBL" id="JBEPLJ010000002">
    <property type="protein sequence ID" value="MET3584422.1"/>
    <property type="molecule type" value="Genomic_DNA"/>
</dbReference>
<dbReference type="Pfam" id="PF00082">
    <property type="entry name" value="Peptidase_S8"/>
    <property type="match status" value="1"/>
</dbReference>
<dbReference type="InterPro" id="IPR022398">
    <property type="entry name" value="Peptidase_S8_His-AS"/>
</dbReference>
<dbReference type="PROSITE" id="PS51892">
    <property type="entry name" value="SUBTILASE"/>
    <property type="match status" value="1"/>
</dbReference>
<dbReference type="InterPro" id="IPR034061">
    <property type="entry name" value="Peptidases_S8_Autotransporter"/>
</dbReference>
<dbReference type="GO" id="GO:0006508">
    <property type="term" value="P:proteolysis"/>
    <property type="evidence" value="ECO:0007669"/>
    <property type="project" value="UniProtKB-KW"/>
</dbReference>
<feature type="active site" description="Charge relay system" evidence="5">
    <location>
        <position position="168"/>
    </location>
</feature>
<proteinExistence type="inferred from homology"/>
<dbReference type="PANTHER" id="PTHR42884:SF14">
    <property type="entry name" value="NEUROENDOCRINE CONVERTASE 1"/>
    <property type="match status" value="1"/>
</dbReference>
<feature type="active site" description="Charge relay system" evidence="5">
    <location>
        <position position="142"/>
    </location>
</feature>
<dbReference type="InterPro" id="IPR015500">
    <property type="entry name" value="Peptidase_S8_subtilisin-rel"/>
</dbReference>
<evidence type="ECO:0000256" key="4">
    <source>
        <dbReference type="ARBA" id="ARBA00022825"/>
    </source>
</evidence>
<reference evidence="9 10" key="1">
    <citation type="submission" date="2024-06" db="EMBL/GenBank/DDBJ databases">
        <title>Genomic Encyclopedia of Type Strains, Phase IV (KMG-IV): sequencing the most valuable type-strain genomes for metagenomic binning, comparative biology and taxonomic classification.</title>
        <authorList>
            <person name="Goeker M."/>
        </authorList>
    </citation>
    <scope>NUCLEOTIDE SEQUENCE [LARGE SCALE GENOMIC DNA]</scope>
    <source>
        <strain evidence="9 10">DSM 105042</strain>
    </source>
</reference>
<dbReference type="InterPro" id="IPR036852">
    <property type="entry name" value="Peptidase_S8/S53_dom_sf"/>
</dbReference>
<feature type="chain" id="PRO_5046160958" evidence="7">
    <location>
        <begin position="20"/>
        <end position="811"/>
    </location>
</feature>
<feature type="compositionally biased region" description="Gly residues" evidence="6">
    <location>
        <begin position="24"/>
        <end position="35"/>
    </location>
</feature>
<dbReference type="CDD" id="cd04848">
    <property type="entry name" value="Peptidases_S8_Autotransporter_serine_protease_like"/>
    <property type="match status" value="1"/>
</dbReference>
<keyword evidence="2 7" id="KW-0732">Signal</keyword>
<evidence type="ECO:0000313" key="10">
    <source>
        <dbReference type="Proteomes" id="UP001549031"/>
    </source>
</evidence>
<evidence type="ECO:0000259" key="8">
    <source>
        <dbReference type="Pfam" id="PF00082"/>
    </source>
</evidence>
<comment type="similarity">
    <text evidence="5">Belongs to the peptidase S8 family.</text>
</comment>
<evidence type="ECO:0000256" key="5">
    <source>
        <dbReference type="PROSITE-ProRule" id="PRU01240"/>
    </source>
</evidence>
<feature type="signal peptide" evidence="7">
    <location>
        <begin position="1"/>
        <end position="19"/>
    </location>
</feature>
<dbReference type="Proteomes" id="UP001549031">
    <property type="component" value="Unassembled WGS sequence"/>
</dbReference>
<evidence type="ECO:0000256" key="3">
    <source>
        <dbReference type="ARBA" id="ARBA00022801"/>
    </source>
</evidence>
<feature type="compositionally biased region" description="Low complexity" evidence="6">
    <location>
        <begin position="36"/>
        <end position="46"/>
    </location>
</feature>
<keyword evidence="1 5" id="KW-0645">Protease</keyword>
<evidence type="ECO:0000256" key="6">
    <source>
        <dbReference type="SAM" id="MobiDB-lite"/>
    </source>
</evidence>
<dbReference type="InterPro" id="IPR023827">
    <property type="entry name" value="Peptidase_S8_Asp-AS"/>
</dbReference>
<accession>A0ABV2H271</accession>
<dbReference type="Gene3D" id="3.40.50.200">
    <property type="entry name" value="Peptidase S8/S53 domain"/>
    <property type="match status" value="1"/>
</dbReference>
<evidence type="ECO:0000313" key="9">
    <source>
        <dbReference type="EMBL" id="MET3584422.1"/>
    </source>
</evidence>
<gene>
    <name evidence="9" type="ORF">ABID21_000517</name>
</gene>
<feature type="region of interest" description="Disordered" evidence="6">
    <location>
        <begin position="24"/>
        <end position="74"/>
    </location>
</feature>
<dbReference type="PROSITE" id="PS00136">
    <property type="entry name" value="SUBTILASE_ASP"/>
    <property type="match status" value="1"/>
</dbReference>
<keyword evidence="4 5" id="KW-0720">Serine protease</keyword>
<name>A0ABV2H271_9HYPH</name>
<dbReference type="InterPro" id="IPR000209">
    <property type="entry name" value="Peptidase_S8/S53_dom"/>
</dbReference>
<comment type="caution">
    <text evidence="9">The sequence shown here is derived from an EMBL/GenBank/DDBJ whole genome shotgun (WGS) entry which is preliminary data.</text>
</comment>
<keyword evidence="3 5" id="KW-0378">Hydrolase</keyword>
<sequence>MSNTALMAPIALFSAGLLVSGCSGGSGGSGDGGSGSSSPPAVAAPAPVSPSAPAPAPAPTPPSPSLSQGNWASGGVTFNPARAEQIRTSAEFRAADANCTYVGCASSGAPATNQSSAFELHNLHTALSSGISGAGQLVAVVDSGFRTTHQEFAGKTIYRYGTLPSSDHGTHVASLIAGVQDGRGMHGVTPSAGLHLTAINPAGGTNLNLDNVIGGTLDAASRGAVAQNNSWGFELPASDLASHLQANPGRTVAQGLNALIGNYGAAKWQTYLDALDGFQRGGVIVWALSNNEALASGDVMAALPHFDQHLQEAWVAAANGYFEVDAAGEITKAVRLSAPCGLAASFCMAGDGTTSAASATSDTSYSAGTGTSYVAPQIAGTVALLAEAFPDLTPEEWTKRLLASADNSWFSKLGVAVSGTSDFGNGVSHAYSEEWGHGVLDVAAALSPIGSVSYLSGDHVLTSDRTSLTEMTVAPSQSFGNGIEAALAGTQVAVFDALNRSYNVEGSQLVQASSPSMLPDLMQWVAVPPSHALPKPGLLLPDDAYAATAGLSVAADATGIFETSPASAWHSQSSVLSLVGENVAAISSRELGPFAVTAVGFAGEGTHEEELGSVAGGAINVAIGEATRVSFGASYLDDQESLLGMEPSAAFAWGAGSKVATFHAGLDHQLAPDLGLFGRFEHGTARASGGTAGLVGSISDVDFLAFQVGVRVGNLMKEQDSLSFSVAQPLRIESGSMQLNIPTGRNAAGEIQRRQMAADVEPTGRELDFGMDYSVPLAEGHLRVGLQYRVDSGHVPDASAAGIAVGFRKTF</sequence>
<feature type="active site" description="Charge relay system" evidence="5">
    <location>
        <position position="372"/>
    </location>
</feature>
<protein>
    <submittedName>
        <fullName evidence="9">Subtilisin family serine protease</fullName>
    </submittedName>
</protein>
<dbReference type="PROSITE" id="PS00137">
    <property type="entry name" value="SUBTILASE_HIS"/>
    <property type="match status" value="1"/>
</dbReference>
<feature type="domain" description="Peptidase S8/S53" evidence="8">
    <location>
        <begin position="133"/>
        <end position="413"/>
    </location>
</feature>
<dbReference type="PANTHER" id="PTHR42884">
    <property type="entry name" value="PROPROTEIN CONVERTASE SUBTILISIN/KEXIN-RELATED"/>
    <property type="match status" value="1"/>
</dbReference>